<comment type="similarity">
    <text evidence="3">Belongs to the HRI1 family.</text>
</comment>
<gene>
    <name evidence="7" type="ORF">LADA_0A04104G</name>
</gene>
<dbReference type="GO" id="GO:0005789">
    <property type="term" value="C:endoplasmic reticulum membrane"/>
    <property type="evidence" value="ECO:0007669"/>
    <property type="project" value="EnsemblFungi"/>
</dbReference>
<keyword evidence="8" id="KW-1185">Reference proteome</keyword>
<keyword evidence="5" id="KW-0963">Cytoplasm</keyword>
<dbReference type="AlphaFoldDB" id="A0A1G4IN98"/>
<dbReference type="CDD" id="cd11693">
    <property type="entry name" value="HRI1_C_like"/>
    <property type="match status" value="1"/>
</dbReference>
<dbReference type="Pfam" id="PF16815">
    <property type="entry name" value="HRI1"/>
    <property type="match status" value="1"/>
</dbReference>
<dbReference type="GO" id="GO:0005634">
    <property type="term" value="C:nucleus"/>
    <property type="evidence" value="ECO:0007669"/>
    <property type="project" value="UniProtKB-SubCell"/>
</dbReference>
<evidence type="ECO:0000256" key="6">
    <source>
        <dbReference type="ARBA" id="ARBA00023242"/>
    </source>
</evidence>
<dbReference type="Gene3D" id="2.40.128.320">
    <property type="entry name" value="Protein HRI1, N-terminal domain"/>
    <property type="match status" value="1"/>
</dbReference>
<reference evidence="7 8" key="1">
    <citation type="submission" date="2016-03" db="EMBL/GenBank/DDBJ databases">
        <authorList>
            <person name="Devillers H."/>
        </authorList>
    </citation>
    <scope>NUCLEOTIDE SEQUENCE [LARGE SCALE GENOMIC DNA]</scope>
    <source>
        <strain evidence="7">CBS 10888</strain>
    </source>
</reference>
<keyword evidence="6" id="KW-0539">Nucleus</keyword>
<evidence type="ECO:0000256" key="3">
    <source>
        <dbReference type="ARBA" id="ARBA00005229"/>
    </source>
</evidence>
<dbReference type="Proteomes" id="UP000190274">
    <property type="component" value="Chromosome A"/>
</dbReference>
<dbReference type="CDD" id="cd11692">
    <property type="entry name" value="HRI1_N_like"/>
    <property type="match status" value="1"/>
</dbReference>
<organism evidence="7 8">
    <name type="scientific">Lachancea dasiensis</name>
    <dbReference type="NCBI Taxonomy" id="1072105"/>
    <lineage>
        <taxon>Eukaryota</taxon>
        <taxon>Fungi</taxon>
        <taxon>Dikarya</taxon>
        <taxon>Ascomycota</taxon>
        <taxon>Saccharomycotina</taxon>
        <taxon>Saccharomycetes</taxon>
        <taxon>Saccharomycetales</taxon>
        <taxon>Saccharomycetaceae</taxon>
        <taxon>Lachancea</taxon>
    </lineage>
</organism>
<evidence type="ECO:0000256" key="1">
    <source>
        <dbReference type="ARBA" id="ARBA00004123"/>
    </source>
</evidence>
<dbReference type="InterPro" id="IPR043047">
    <property type="entry name" value="Hri1_N_sf"/>
</dbReference>
<name>A0A1G4IN98_9SACH</name>
<evidence type="ECO:0000313" key="7">
    <source>
        <dbReference type="EMBL" id="SCU78148.1"/>
    </source>
</evidence>
<dbReference type="InterPro" id="IPR031818">
    <property type="entry name" value="Hri1"/>
</dbReference>
<dbReference type="GO" id="GO:0006612">
    <property type="term" value="P:protein targeting to membrane"/>
    <property type="evidence" value="ECO:0007669"/>
    <property type="project" value="EnsemblFungi"/>
</dbReference>
<dbReference type="InterPro" id="IPR038744">
    <property type="entry name" value="Hri1_N"/>
</dbReference>
<evidence type="ECO:0000256" key="4">
    <source>
        <dbReference type="ARBA" id="ARBA00017063"/>
    </source>
</evidence>
<sequence>MASLIRRVTFQVGQNPADERTLTLSSTSAEGYFISLRPFIQPKESELDFPFEWAFAGPASSAKITEKDELVKAIDFNFEFDTNVQLHKENTHRGEIKTVWKQWESGLVEERGQVFPFGAGKQAIDFFELWQPLDSTRAEFVILNEAHAGQKEPTSVVFSVDKGDFKGLVVTVGKWAQGILFKKEEHSLKGVNFIRAVEQKDGQWKTLLKFGSDADKFPLGFTATKGSTIDSGALAWEVVESNA</sequence>
<dbReference type="Gene3D" id="2.40.128.310">
    <property type="entry name" value="Protein HRI1, C-terminal domain"/>
    <property type="match status" value="1"/>
</dbReference>
<evidence type="ECO:0000256" key="5">
    <source>
        <dbReference type="ARBA" id="ARBA00022490"/>
    </source>
</evidence>
<evidence type="ECO:0000313" key="8">
    <source>
        <dbReference type="Proteomes" id="UP000190274"/>
    </source>
</evidence>
<evidence type="ECO:0000256" key="2">
    <source>
        <dbReference type="ARBA" id="ARBA00004496"/>
    </source>
</evidence>
<accession>A0A1G4IN98</accession>
<dbReference type="EMBL" id="LT598460">
    <property type="protein sequence ID" value="SCU78148.1"/>
    <property type="molecule type" value="Genomic_DNA"/>
</dbReference>
<proteinExistence type="inferred from homology"/>
<comment type="subcellular location">
    <subcellularLocation>
        <location evidence="2">Cytoplasm</location>
    </subcellularLocation>
    <subcellularLocation>
        <location evidence="1">Nucleus</location>
    </subcellularLocation>
</comment>
<protein>
    <recommendedName>
        <fullName evidence="4">Protein HRI1</fullName>
    </recommendedName>
</protein>
<dbReference type="OrthoDB" id="4045395at2759"/>
<dbReference type="STRING" id="1266660.A0A1G4IN98"/>